<dbReference type="InterPro" id="IPR039707">
    <property type="entry name" value="MPEG1"/>
</dbReference>
<feature type="signal peptide" evidence="1">
    <location>
        <begin position="1"/>
        <end position="22"/>
    </location>
</feature>
<dbReference type="PANTHER" id="PTHR31463">
    <property type="entry name" value="MACROPHAGE-EXPRESSED GENE 1 PROTEIN"/>
    <property type="match status" value="1"/>
</dbReference>
<protein>
    <submittedName>
        <fullName evidence="2">Macrophage expressed protein</fullName>
    </submittedName>
</protein>
<name>A0AAV4G4Z3_9GAST</name>
<gene>
    <name evidence="2" type="ORF">ElyMa_004043600</name>
</gene>
<dbReference type="PANTHER" id="PTHR31463:SF1">
    <property type="entry name" value="MACROPHAGE-EXPRESSED GENE 1 PROTEIN"/>
    <property type="match status" value="1"/>
</dbReference>
<proteinExistence type="predicted"/>
<evidence type="ECO:0000313" key="2">
    <source>
        <dbReference type="EMBL" id="GFR80349.1"/>
    </source>
</evidence>
<keyword evidence="3" id="KW-1185">Reference proteome</keyword>
<organism evidence="2 3">
    <name type="scientific">Elysia marginata</name>
    <dbReference type="NCBI Taxonomy" id="1093978"/>
    <lineage>
        <taxon>Eukaryota</taxon>
        <taxon>Metazoa</taxon>
        <taxon>Spiralia</taxon>
        <taxon>Lophotrochozoa</taxon>
        <taxon>Mollusca</taxon>
        <taxon>Gastropoda</taxon>
        <taxon>Heterobranchia</taxon>
        <taxon>Euthyneura</taxon>
        <taxon>Panpulmonata</taxon>
        <taxon>Sacoglossa</taxon>
        <taxon>Placobranchoidea</taxon>
        <taxon>Plakobranchidae</taxon>
        <taxon>Elysia</taxon>
    </lineage>
</organism>
<dbReference type="EMBL" id="BMAT01008214">
    <property type="protein sequence ID" value="GFR80349.1"/>
    <property type="molecule type" value="Genomic_DNA"/>
</dbReference>
<dbReference type="Proteomes" id="UP000762676">
    <property type="component" value="Unassembled WGS sequence"/>
</dbReference>
<accession>A0AAV4G4Z3</accession>
<sequence>MLKFDVALRFLLVVGMLSRTSADEPREENALYCLKQFEGLKLFEVNPGVGWDNLRNVEGSQAIHFSFSQCRLMDNGHYLIPDNVYAIPLKASNIERTATILDNWKKSSTLTSSSINLSAGMSYGGASISGSFSHENQELKERQIRDKTVTVRIKLQYNRYEVMLQPHSRASEQFRTSVLDLAAWIERNQTQLADYQAQIMIRDFGQFDLLFF</sequence>
<dbReference type="GO" id="GO:0045087">
    <property type="term" value="P:innate immune response"/>
    <property type="evidence" value="ECO:0007669"/>
    <property type="project" value="UniProtKB-KW"/>
</dbReference>
<dbReference type="GO" id="GO:0016020">
    <property type="term" value="C:membrane"/>
    <property type="evidence" value="ECO:0007669"/>
    <property type="project" value="UniProtKB-SubCell"/>
</dbReference>
<reference evidence="2 3" key="1">
    <citation type="journal article" date="2021" name="Elife">
        <title>Chloroplast acquisition without the gene transfer in kleptoplastic sea slugs, Plakobranchus ocellatus.</title>
        <authorList>
            <person name="Maeda T."/>
            <person name="Takahashi S."/>
            <person name="Yoshida T."/>
            <person name="Shimamura S."/>
            <person name="Takaki Y."/>
            <person name="Nagai Y."/>
            <person name="Toyoda A."/>
            <person name="Suzuki Y."/>
            <person name="Arimoto A."/>
            <person name="Ishii H."/>
            <person name="Satoh N."/>
            <person name="Nishiyama T."/>
            <person name="Hasebe M."/>
            <person name="Maruyama T."/>
            <person name="Minagawa J."/>
            <person name="Obokata J."/>
            <person name="Shigenobu S."/>
        </authorList>
    </citation>
    <scope>NUCLEOTIDE SEQUENCE [LARGE SCALE GENOMIC DNA]</scope>
</reference>
<evidence type="ECO:0000313" key="3">
    <source>
        <dbReference type="Proteomes" id="UP000762676"/>
    </source>
</evidence>
<keyword evidence="1" id="KW-0732">Signal</keyword>
<evidence type="ECO:0000256" key="1">
    <source>
        <dbReference type="SAM" id="SignalP"/>
    </source>
</evidence>
<comment type="caution">
    <text evidence="2">The sequence shown here is derived from an EMBL/GenBank/DDBJ whole genome shotgun (WGS) entry which is preliminary data.</text>
</comment>
<feature type="chain" id="PRO_5043808643" evidence="1">
    <location>
        <begin position="23"/>
        <end position="212"/>
    </location>
</feature>
<dbReference type="AlphaFoldDB" id="A0AAV4G4Z3"/>